<evidence type="ECO:0000256" key="1">
    <source>
        <dbReference type="SAM" id="Phobius"/>
    </source>
</evidence>
<dbReference type="OrthoDB" id="9948388at2759"/>
<dbReference type="Gene3D" id="2.60.40.10">
    <property type="entry name" value="Immunoglobulins"/>
    <property type="match status" value="1"/>
</dbReference>
<dbReference type="InterPro" id="IPR013783">
    <property type="entry name" value="Ig-like_fold"/>
</dbReference>
<dbReference type="RefSeq" id="XP_041423311.1">
    <property type="nucleotide sequence ID" value="XM_041567377.1"/>
</dbReference>
<sequence>MANHQQPHHSPAHQPARATTLSYPQHHCPSPVMSLASPLPGDHMDERWKPVLITWIPRPVLFCTFVQQKNSESSTRPSFSTTMGLRCHFSFLRLIIGLLVYCCDSTPALNITKFTLFRHEMTLQTNVSALIPCMFQSDQPIDPVLLELQWGKIPVDGGRYTPLIFMYGDGIKILLETKHKYDLFDSLLPTGNCTLIITPNSMADSGIYEVYLKVNGEIYEPTFNISITVLDLIEPSGVSQALDPWKGGKDAEKEETKAMTTSTPIMTTIMMTAEPMPITIEDYLDSVIFRNLRGNSSDLFDSLIVSKLKGHERTSVIVAMAVLSFLLLTSLISLVGCSLRFQEMNLNLLRGRMMMMMKKKGK</sequence>
<feature type="transmembrane region" description="Helical" evidence="1">
    <location>
        <begin position="316"/>
        <end position="341"/>
    </location>
</feature>
<name>A0A8J1L190_XENLA</name>
<keyword evidence="1" id="KW-0472">Membrane</keyword>
<evidence type="ECO:0000313" key="3">
    <source>
        <dbReference type="RefSeq" id="XP_041423311.1"/>
    </source>
</evidence>
<reference evidence="3" key="1">
    <citation type="submission" date="2025-08" db="UniProtKB">
        <authorList>
            <consortium name="RefSeq"/>
        </authorList>
    </citation>
    <scope>IDENTIFICATION</scope>
    <source>
        <strain evidence="3">J_2021</strain>
        <tissue evidence="3">Erythrocytes</tissue>
    </source>
</reference>
<evidence type="ECO:0000313" key="2">
    <source>
        <dbReference type="Proteomes" id="UP000186698"/>
    </source>
</evidence>
<protein>
    <submittedName>
        <fullName evidence="3">Uncharacterized protein LOC108719844 isoform X1</fullName>
    </submittedName>
</protein>
<organism evidence="2 3">
    <name type="scientific">Xenopus laevis</name>
    <name type="common">African clawed frog</name>
    <dbReference type="NCBI Taxonomy" id="8355"/>
    <lineage>
        <taxon>Eukaryota</taxon>
        <taxon>Metazoa</taxon>
        <taxon>Chordata</taxon>
        <taxon>Craniata</taxon>
        <taxon>Vertebrata</taxon>
        <taxon>Euteleostomi</taxon>
        <taxon>Amphibia</taxon>
        <taxon>Batrachia</taxon>
        <taxon>Anura</taxon>
        <taxon>Pipoidea</taxon>
        <taxon>Pipidae</taxon>
        <taxon>Xenopodinae</taxon>
        <taxon>Xenopus</taxon>
        <taxon>Xenopus</taxon>
    </lineage>
</organism>
<proteinExistence type="predicted"/>
<accession>A0A8J1L190</accession>
<dbReference type="Proteomes" id="UP000186698">
    <property type="component" value="Chromosome 6S"/>
</dbReference>
<keyword evidence="1" id="KW-1133">Transmembrane helix</keyword>
<dbReference type="AlphaFoldDB" id="A0A8J1L190"/>
<keyword evidence="1" id="KW-0812">Transmembrane</keyword>
<gene>
    <name evidence="3" type="primary">LOC108719844</name>
</gene>
<dbReference type="GeneID" id="108719844"/>
<dbReference type="InterPro" id="IPR036179">
    <property type="entry name" value="Ig-like_dom_sf"/>
</dbReference>
<keyword evidence="2" id="KW-1185">Reference proteome</keyword>
<dbReference type="SUPFAM" id="SSF48726">
    <property type="entry name" value="Immunoglobulin"/>
    <property type="match status" value="1"/>
</dbReference>